<evidence type="ECO:0000259" key="4">
    <source>
        <dbReference type="Pfam" id="PF01555"/>
    </source>
</evidence>
<sequence>MKELLNERQIYESKELQQFILQLECRYEIKDLSYKYSNSVNFSENADVPFHQWFRYREGFSGNLIKELIRDSGAAKDEVIIDPFSGSGTTPVVAVLNGYYGFGIDVNPLSAFIANVKMQQYTQKELQLIKSLVRDLPEFKISSTNKYDDIKKYFTQRNFETLCSLKDYIDNIDDTRVQLILKTAFLCIIESSSNRRRDGNGLKTVNTKVSDVRDVFINKATEILNDLESTSSNIKGKGECIADSAKNLYQIYKQNYESKNLKAGTIIFSPPYPNSFDYFESYKLELVFGDFATNIQEINDFRKQAVRSFIGVKEQKESDKYINIIAEEIEKAIPKKEAETGKRDSRTRKVPNMIKGYFSDMQEIIKQCGLCLEKGKKTYIVIDQSAYVGVIVPTDLLLAYLSEQVGFRVESIIECRKCRTSAQQLQRFPYLKNVLRESIVELVKE</sequence>
<organism evidence="5 6">
    <name type="scientific">Clostridium aciditolerans</name>
    <dbReference type="NCBI Taxonomy" id="339861"/>
    <lineage>
        <taxon>Bacteria</taxon>
        <taxon>Bacillati</taxon>
        <taxon>Bacillota</taxon>
        <taxon>Clostridia</taxon>
        <taxon>Eubacteriales</taxon>
        <taxon>Clostridiaceae</taxon>
        <taxon>Clostridium</taxon>
    </lineage>
</organism>
<dbReference type="Gene3D" id="3.40.50.150">
    <property type="entry name" value="Vaccinia Virus protein VP39"/>
    <property type="match status" value="2"/>
</dbReference>
<dbReference type="SUPFAM" id="SSF53335">
    <property type="entry name" value="S-adenosyl-L-methionine-dependent methyltransferases"/>
    <property type="match status" value="1"/>
</dbReference>
<dbReference type="Pfam" id="PF01555">
    <property type="entry name" value="N6_N4_Mtase"/>
    <property type="match status" value="1"/>
</dbReference>
<dbReference type="InterPro" id="IPR002941">
    <property type="entry name" value="DNA_methylase_N4/N6"/>
</dbReference>
<dbReference type="Proteomes" id="UP000622687">
    <property type="component" value="Unassembled WGS sequence"/>
</dbReference>
<evidence type="ECO:0000256" key="3">
    <source>
        <dbReference type="ARBA" id="ARBA00022747"/>
    </source>
</evidence>
<keyword evidence="3" id="KW-0680">Restriction system</keyword>
<reference evidence="5" key="1">
    <citation type="submission" date="2020-12" db="EMBL/GenBank/DDBJ databases">
        <title>Clostridium thailandense sp. nov., a novel acetogenic bacterium isolated from peat land soil in Thailand.</title>
        <authorList>
            <person name="Chaikitkaew S."/>
            <person name="Birkeland N.K."/>
        </authorList>
    </citation>
    <scope>NUCLEOTIDE SEQUENCE</scope>
    <source>
        <strain evidence="5">DSM 17425</strain>
    </source>
</reference>
<name>A0A934I1P7_9CLOT</name>
<protein>
    <recommendedName>
        <fullName evidence="4">DNA methylase N-4/N-6 domain-containing protein</fullName>
    </recommendedName>
</protein>
<dbReference type="RefSeq" id="WP_211142836.1">
    <property type="nucleotide sequence ID" value="NZ_JAEEGB010000013.1"/>
</dbReference>
<dbReference type="GO" id="GO:0032259">
    <property type="term" value="P:methylation"/>
    <property type="evidence" value="ECO:0007669"/>
    <property type="project" value="UniProtKB-KW"/>
</dbReference>
<accession>A0A934I1P7</accession>
<dbReference type="GO" id="GO:0008170">
    <property type="term" value="F:N-methyltransferase activity"/>
    <property type="evidence" value="ECO:0007669"/>
    <property type="project" value="InterPro"/>
</dbReference>
<dbReference type="AlphaFoldDB" id="A0A934I1P7"/>
<evidence type="ECO:0000313" key="5">
    <source>
        <dbReference type="EMBL" id="MBI6873416.1"/>
    </source>
</evidence>
<gene>
    <name evidence="5" type="ORF">I6U51_11960</name>
</gene>
<dbReference type="GO" id="GO:0003677">
    <property type="term" value="F:DNA binding"/>
    <property type="evidence" value="ECO:0007669"/>
    <property type="project" value="InterPro"/>
</dbReference>
<keyword evidence="1" id="KW-0489">Methyltransferase</keyword>
<proteinExistence type="predicted"/>
<feature type="domain" description="DNA methylase N-4/N-6" evidence="4">
    <location>
        <begin position="47"/>
        <end position="108"/>
    </location>
</feature>
<keyword evidence="2" id="KW-0808">Transferase</keyword>
<comment type="caution">
    <text evidence="5">The sequence shown here is derived from an EMBL/GenBank/DDBJ whole genome shotgun (WGS) entry which is preliminary data.</text>
</comment>
<dbReference type="GO" id="GO:0009307">
    <property type="term" value="P:DNA restriction-modification system"/>
    <property type="evidence" value="ECO:0007669"/>
    <property type="project" value="UniProtKB-KW"/>
</dbReference>
<evidence type="ECO:0000313" key="6">
    <source>
        <dbReference type="Proteomes" id="UP000622687"/>
    </source>
</evidence>
<dbReference type="EMBL" id="JAEEGB010000013">
    <property type="protein sequence ID" value="MBI6873416.1"/>
    <property type="molecule type" value="Genomic_DNA"/>
</dbReference>
<evidence type="ECO:0000256" key="1">
    <source>
        <dbReference type="ARBA" id="ARBA00022603"/>
    </source>
</evidence>
<dbReference type="InterPro" id="IPR029063">
    <property type="entry name" value="SAM-dependent_MTases_sf"/>
</dbReference>
<keyword evidence="6" id="KW-1185">Reference proteome</keyword>
<evidence type="ECO:0000256" key="2">
    <source>
        <dbReference type="ARBA" id="ARBA00022679"/>
    </source>
</evidence>